<feature type="transmembrane region" description="Helical" evidence="8">
    <location>
        <begin position="258"/>
        <end position="283"/>
    </location>
</feature>
<dbReference type="Gene3D" id="3.40.1710.10">
    <property type="entry name" value="abc type-2 transporter like domain"/>
    <property type="match status" value="1"/>
</dbReference>
<evidence type="ECO:0000259" key="9">
    <source>
        <dbReference type="PROSITE" id="PS51012"/>
    </source>
</evidence>
<dbReference type="Pfam" id="PF12698">
    <property type="entry name" value="ABC2_membrane_3"/>
    <property type="match status" value="1"/>
</dbReference>
<proteinExistence type="inferred from homology"/>
<evidence type="ECO:0000256" key="7">
    <source>
        <dbReference type="ARBA" id="ARBA00023136"/>
    </source>
</evidence>
<reference evidence="10 11" key="1">
    <citation type="submission" date="2018-06" db="EMBL/GenBank/DDBJ databases">
        <authorList>
            <consortium name="Pathogen Informatics"/>
            <person name="Doyle S."/>
        </authorList>
    </citation>
    <scope>NUCLEOTIDE SEQUENCE [LARGE SCALE GENOMIC DNA]</scope>
    <source>
        <strain evidence="10 11">NCTC9836</strain>
    </source>
</reference>
<keyword evidence="10" id="KW-0067">ATP-binding</keyword>
<dbReference type="PANTHER" id="PTHR30294:SF45">
    <property type="entry name" value="LINEARMYCIN RESISTANCE PERMEASE PROTEIN LNRN"/>
    <property type="match status" value="1"/>
</dbReference>
<dbReference type="InterPro" id="IPR051449">
    <property type="entry name" value="ABC-2_transporter_component"/>
</dbReference>
<evidence type="ECO:0000256" key="8">
    <source>
        <dbReference type="SAM" id="Phobius"/>
    </source>
</evidence>
<name>A0A381JAW8_9CLOT</name>
<evidence type="ECO:0000256" key="1">
    <source>
        <dbReference type="ARBA" id="ARBA00004651"/>
    </source>
</evidence>
<dbReference type="PANTHER" id="PTHR30294">
    <property type="entry name" value="MEMBRANE COMPONENT OF ABC TRANSPORTER YHHJ-RELATED"/>
    <property type="match status" value="1"/>
</dbReference>
<dbReference type="InterPro" id="IPR047817">
    <property type="entry name" value="ABC2_TM_bact-type"/>
</dbReference>
<dbReference type="EMBL" id="UFWZ01000001">
    <property type="protein sequence ID" value="SUY47547.1"/>
    <property type="molecule type" value="Genomic_DNA"/>
</dbReference>
<feature type="transmembrane region" description="Helical" evidence="8">
    <location>
        <begin position="295"/>
        <end position="313"/>
    </location>
</feature>
<dbReference type="GO" id="GO:0140359">
    <property type="term" value="F:ABC-type transporter activity"/>
    <property type="evidence" value="ECO:0007669"/>
    <property type="project" value="InterPro"/>
</dbReference>
<gene>
    <name evidence="10" type="primary">sagI</name>
    <name evidence="10" type="ORF">NCTC9836_01881</name>
</gene>
<feature type="transmembrane region" description="Helical" evidence="8">
    <location>
        <begin position="351"/>
        <end position="370"/>
    </location>
</feature>
<evidence type="ECO:0000256" key="5">
    <source>
        <dbReference type="ARBA" id="ARBA00022692"/>
    </source>
</evidence>
<evidence type="ECO:0000256" key="2">
    <source>
        <dbReference type="ARBA" id="ARBA00007783"/>
    </source>
</evidence>
<dbReference type="RefSeq" id="WP_115641497.1">
    <property type="nucleotide sequence ID" value="NZ_UFWZ01000001.1"/>
</dbReference>
<feature type="transmembrane region" description="Helical" evidence="8">
    <location>
        <begin position="21"/>
        <end position="39"/>
    </location>
</feature>
<keyword evidence="7 8" id="KW-0472">Membrane</keyword>
<dbReference type="GO" id="GO:0005886">
    <property type="term" value="C:plasma membrane"/>
    <property type="evidence" value="ECO:0007669"/>
    <property type="project" value="UniProtKB-SubCell"/>
</dbReference>
<dbReference type="GO" id="GO:0005524">
    <property type="term" value="F:ATP binding"/>
    <property type="evidence" value="ECO:0007669"/>
    <property type="project" value="UniProtKB-KW"/>
</dbReference>
<dbReference type="Proteomes" id="UP000254664">
    <property type="component" value="Unassembled WGS sequence"/>
</dbReference>
<organism evidence="10 11">
    <name type="scientific">Clostridium putrefaciens</name>
    <dbReference type="NCBI Taxonomy" id="99675"/>
    <lineage>
        <taxon>Bacteria</taxon>
        <taxon>Bacillati</taxon>
        <taxon>Bacillota</taxon>
        <taxon>Clostridia</taxon>
        <taxon>Eubacteriales</taxon>
        <taxon>Clostridiaceae</taxon>
        <taxon>Clostridium</taxon>
    </lineage>
</organism>
<comment type="subcellular location">
    <subcellularLocation>
        <location evidence="1">Cell membrane</location>
        <topology evidence="1">Multi-pass membrane protein</topology>
    </subcellularLocation>
</comment>
<evidence type="ECO:0000256" key="4">
    <source>
        <dbReference type="ARBA" id="ARBA00022475"/>
    </source>
</evidence>
<feature type="transmembrane region" description="Helical" evidence="8">
    <location>
        <begin position="226"/>
        <end position="252"/>
    </location>
</feature>
<keyword evidence="4" id="KW-1003">Cell membrane</keyword>
<keyword evidence="10" id="KW-0547">Nucleotide-binding</keyword>
<keyword evidence="5 8" id="KW-0812">Transmembrane</keyword>
<feature type="domain" description="ABC transmembrane type-2" evidence="9">
    <location>
        <begin position="150"/>
        <end position="373"/>
    </location>
</feature>
<sequence length="380" mass="43081">MVSIFKISRRILKQSFRKKSNIITFLLLPIIGVFVALVFNTTKGTTIKVGICNLDIGHISKDMINTISTNKKFEIIDLKQEDINNLVSNNVVDCALVIPGDFSDSIYNNKFDSIKIVTMQGKEITAWIENDLNYYISNLTDISKVSEGDKEMFDKIYSGYKDQKLKLNSIKLNDESINKGVTKSSIGYLMLFMMLGSSVTANCIIKDKENRTYFRIFCSPISKVQYVFSNVLASLLIILMQIAVILIISIGIFKLNFYINIGTLIIILVSFGLVSIGFGIIMAAFSKSTAQSSQISNIFILPTCMLSGCLWPIEFMPKFLQSFANIFPQTWVLKAVEDLQHGMTLWEVQSYIWVTIAFAFLFFIIGIIEFKRDENLKRFV</sequence>
<keyword evidence="3" id="KW-0813">Transport</keyword>
<evidence type="ECO:0000256" key="3">
    <source>
        <dbReference type="ARBA" id="ARBA00022448"/>
    </source>
</evidence>
<evidence type="ECO:0000256" key="6">
    <source>
        <dbReference type="ARBA" id="ARBA00022989"/>
    </source>
</evidence>
<dbReference type="OrthoDB" id="266913at2"/>
<evidence type="ECO:0000313" key="11">
    <source>
        <dbReference type="Proteomes" id="UP000254664"/>
    </source>
</evidence>
<feature type="transmembrane region" description="Helical" evidence="8">
    <location>
        <begin position="186"/>
        <end position="205"/>
    </location>
</feature>
<keyword evidence="6 8" id="KW-1133">Transmembrane helix</keyword>
<dbReference type="InterPro" id="IPR013525">
    <property type="entry name" value="ABC2_TM"/>
</dbReference>
<comment type="similarity">
    <text evidence="2">Belongs to the ABC-2 integral membrane protein family.</text>
</comment>
<evidence type="ECO:0000313" key="10">
    <source>
        <dbReference type="EMBL" id="SUY47547.1"/>
    </source>
</evidence>
<protein>
    <submittedName>
        <fullName evidence="10">Drug ABC transporter, ATP-binding/permease</fullName>
    </submittedName>
</protein>
<dbReference type="PROSITE" id="PS51012">
    <property type="entry name" value="ABC_TM2"/>
    <property type="match status" value="1"/>
</dbReference>
<dbReference type="AlphaFoldDB" id="A0A381JAW8"/>
<keyword evidence="11" id="KW-1185">Reference proteome</keyword>
<accession>A0A381JAW8</accession>